<evidence type="ECO:0000313" key="3">
    <source>
        <dbReference type="EMBL" id="QID18311.1"/>
    </source>
</evidence>
<dbReference type="SUPFAM" id="SSF52833">
    <property type="entry name" value="Thioredoxin-like"/>
    <property type="match status" value="1"/>
</dbReference>
<dbReference type="Gene3D" id="1.20.1050.10">
    <property type="match status" value="1"/>
</dbReference>
<dbReference type="PROSITE" id="PS50405">
    <property type="entry name" value="GST_CTER"/>
    <property type="match status" value="1"/>
</dbReference>
<dbReference type="InterPro" id="IPR040079">
    <property type="entry name" value="Glutathione_S-Trfase"/>
</dbReference>
<accession>A0A6C1B3S4</accession>
<dbReference type="Pfam" id="PF13410">
    <property type="entry name" value="GST_C_2"/>
    <property type="match status" value="1"/>
</dbReference>
<proteinExistence type="predicted"/>
<name>A0A6C1B3S4_9RHOO</name>
<dbReference type="InterPro" id="IPR010987">
    <property type="entry name" value="Glutathione-S-Trfase_C-like"/>
</dbReference>
<dbReference type="PANTHER" id="PTHR43968">
    <property type="match status" value="1"/>
</dbReference>
<keyword evidence="3" id="KW-0808">Transferase</keyword>
<reference evidence="3 4" key="1">
    <citation type="submission" date="2020-02" db="EMBL/GenBank/DDBJ databases">
        <title>Nitrogenibacter mangrovi gen. nov., sp. nov. isolated from mangrove sediment, a denitrifying betaproteobacterium.</title>
        <authorList>
            <person name="Liao H."/>
            <person name="Tian Y."/>
        </authorList>
    </citation>
    <scope>NUCLEOTIDE SEQUENCE [LARGE SCALE GENOMIC DNA]</scope>
    <source>
        <strain evidence="3 4">M9-3-2</strain>
    </source>
</reference>
<organism evidence="3 4">
    <name type="scientific">Nitrogeniibacter mangrovi</name>
    <dbReference type="NCBI Taxonomy" id="2016596"/>
    <lineage>
        <taxon>Bacteria</taxon>
        <taxon>Pseudomonadati</taxon>
        <taxon>Pseudomonadota</taxon>
        <taxon>Betaproteobacteria</taxon>
        <taxon>Rhodocyclales</taxon>
        <taxon>Zoogloeaceae</taxon>
        <taxon>Nitrogeniibacter</taxon>
    </lineage>
</organism>
<dbReference type="InterPro" id="IPR036249">
    <property type="entry name" value="Thioredoxin-like_sf"/>
</dbReference>
<evidence type="ECO:0000313" key="4">
    <source>
        <dbReference type="Proteomes" id="UP000501991"/>
    </source>
</evidence>
<evidence type="ECO:0000259" key="2">
    <source>
        <dbReference type="PROSITE" id="PS50405"/>
    </source>
</evidence>
<dbReference type="AlphaFoldDB" id="A0A6C1B3S4"/>
<sequence>MSRPALYSFRRCPYAIRARLAIRQAGIEVELREILLRDKPAEMLAISPKGTVPVLQLADGTVIDESLDIMRWALGQNDPEGWLHAAGADAQAVLVRRNDVEFKPLLDRYKYVERFPERSQEAWRDAAVDLHLAPLDRQLAGRRFLFGPSPALADAALFPFVRQFAGVDPAWFEAAPLPHVRDWLGRWLSSPLFAAVMVRQPVWRAPR</sequence>
<dbReference type="GO" id="GO:0005737">
    <property type="term" value="C:cytoplasm"/>
    <property type="evidence" value="ECO:0007669"/>
    <property type="project" value="TreeGrafter"/>
</dbReference>
<dbReference type="InterPro" id="IPR050983">
    <property type="entry name" value="GST_Omega/HSP26"/>
</dbReference>
<dbReference type="SFLD" id="SFLDS00019">
    <property type="entry name" value="Glutathione_Transferase_(cytos"/>
    <property type="match status" value="1"/>
</dbReference>
<protein>
    <submittedName>
        <fullName evidence="3">Glutathione S-transferase</fullName>
    </submittedName>
</protein>
<dbReference type="PROSITE" id="PS51354">
    <property type="entry name" value="GLUTAREDOXIN_2"/>
    <property type="match status" value="1"/>
</dbReference>
<dbReference type="CDD" id="cd03196">
    <property type="entry name" value="GST_C_5"/>
    <property type="match status" value="1"/>
</dbReference>
<dbReference type="PANTHER" id="PTHR43968:SF6">
    <property type="entry name" value="GLUTATHIONE S-TRANSFERASE OMEGA"/>
    <property type="match status" value="1"/>
</dbReference>
<dbReference type="InterPro" id="IPR036282">
    <property type="entry name" value="Glutathione-S-Trfase_C_sf"/>
</dbReference>
<dbReference type="KEGG" id="azq:G3580_12090"/>
<dbReference type="CDD" id="cd03060">
    <property type="entry name" value="GST_N_Omega_like"/>
    <property type="match status" value="1"/>
</dbReference>
<dbReference type="GO" id="GO:0016740">
    <property type="term" value="F:transferase activity"/>
    <property type="evidence" value="ECO:0007669"/>
    <property type="project" value="UniProtKB-KW"/>
</dbReference>
<dbReference type="Gene3D" id="3.40.30.10">
    <property type="entry name" value="Glutaredoxin"/>
    <property type="match status" value="1"/>
</dbReference>
<gene>
    <name evidence="3" type="ORF">G3580_12090</name>
</gene>
<dbReference type="EMBL" id="CP048836">
    <property type="protein sequence ID" value="QID18311.1"/>
    <property type="molecule type" value="Genomic_DNA"/>
</dbReference>
<dbReference type="InterPro" id="IPR004045">
    <property type="entry name" value="Glutathione_S-Trfase_N"/>
</dbReference>
<feature type="domain" description="GST C-terminal" evidence="2">
    <location>
        <begin position="87"/>
        <end position="205"/>
    </location>
</feature>
<dbReference type="Proteomes" id="UP000501991">
    <property type="component" value="Chromosome"/>
</dbReference>
<keyword evidence="4" id="KW-1185">Reference proteome</keyword>
<feature type="domain" description="GST N-terminal" evidence="1">
    <location>
        <begin position="2"/>
        <end position="81"/>
    </location>
</feature>
<dbReference type="SUPFAM" id="SSF47616">
    <property type="entry name" value="GST C-terminal domain-like"/>
    <property type="match status" value="1"/>
</dbReference>
<dbReference type="RefSeq" id="WP_173765845.1">
    <property type="nucleotide sequence ID" value="NZ_CP048836.1"/>
</dbReference>
<dbReference type="PROSITE" id="PS50404">
    <property type="entry name" value="GST_NTER"/>
    <property type="match status" value="1"/>
</dbReference>
<evidence type="ECO:0000259" key="1">
    <source>
        <dbReference type="PROSITE" id="PS50404"/>
    </source>
</evidence>
<dbReference type="Pfam" id="PF13417">
    <property type="entry name" value="GST_N_3"/>
    <property type="match status" value="1"/>
</dbReference>